<feature type="region of interest" description="Disordered" evidence="1">
    <location>
        <begin position="1"/>
        <end position="21"/>
    </location>
</feature>
<gene>
    <name evidence="2" type="ORF">dnm_003830</name>
</gene>
<name>A0A975GK55_9BACT</name>
<accession>A0A975GK55</accession>
<sequence length="55" mass="6603">MDSCFRRNDRKKLDHRNTGTKQQNYHIKKVFYPYLTVLSRSKMIKNACPVVVPIY</sequence>
<protein>
    <submittedName>
        <fullName evidence="2">Uncharacterized protein</fullName>
    </submittedName>
</protein>
<dbReference type="AlphaFoldDB" id="A0A975GK55"/>
<dbReference type="Proteomes" id="UP000663722">
    <property type="component" value="Chromosome"/>
</dbReference>
<evidence type="ECO:0000313" key="3">
    <source>
        <dbReference type="Proteomes" id="UP000663722"/>
    </source>
</evidence>
<feature type="compositionally biased region" description="Basic and acidic residues" evidence="1">
    <location>
        <begin position="1"/>
        <end position="17"/>
    </location>
</feature>
<dbReference type="KEGG" id="dmm:dnm_003830"/>
<evidence type="ECO:0000256" key="1">
    <source>
        <dbReference type="SAM" id="MobiDB-lite"/>
    </source>
</evidence>
<dbReference type="EMBL" id="CP061800">
    <property type="protein sequence ID" value="QTA84389.1"/>
    <property type="molecule type" value="Genomic_DNA"/>
</dbReference>
<reference evidence="2" key="1">
    <citation type="journal article" date="2021" name="Microb. Physiol.">
        <title>Proteogenomic Insights into the Physiology of Marine, Sulfate-Reducing, Filamentous Desulfonema limicola and Desulfonema magnum.</title>
        <authorList>
            <person name="Schnaars V."/>
            <person name="Wohlbrand L."/>
            <person name="Scheve S."/>
            <person name="Hinrichs C."/>
            <person name="Reinhardt R."/>
            <person name="Rabus R."/>
        </authorList>
    </citation>
    <scope>NUCLEOTIDE SEQUENCE</scope>
    <source>
        <strain evidence="2">4be13</strain>
    </source>
</reference>
<proteinExistence type="predicted"/>
<evidence type="ECO:0000313" key="2">
    <source>
        <dbReference type="EMBL" id="QTA84389.1"/>
    </source>
</evidence>
<keyword evidence="3" id="KW-1185">Reference proteome</keyword>
<organism evidence="2 3">
    <name type="scientific">Desulfonema magnum</name>
    <dbReference type="NCBI Taxonomy" id="45655"/>
    <lineage>
        <taxon>Bacteria</taxon>
        <taxon>Pseudomonadati</taxon>
        <taxon>Thermodesulfobacteriota</taxon>
        <taxon>Desulfobacteria</taxon>
        <taxon>Desulfobacterales</taxon>
        <taxon>Desulfococcaceae</taxon>
        <taxon>Desulfonema</taxon>
    </lineage>
</organism>